<dbReference type="AlphaFoldDB" id="A0A1I3XSP0"/>
<organism evidence="1 2">
    <name type="scientific">Methylocapsa palsarum</name>
    <dbReference type="NCBI Taxonomy" id="1612308"/>
    <lineage>
        <taxon>Bacteria</taxon>
        <taxon>Pseudomonadati</taxon>
        <taxon>Pseudomonadota</taxon>
        <taxon>Alphaproteobacteria</taxon>
        <taxon>Hyphomicrobiales</taxon>
        <taxon>Beijerinckiaceae</taxon>
        <taxon>Methylocapsa</taxon>
    </lineage>
</organism>
<accession>A0A1I3XSP0</accession>
<dbReference type="Proteomes" id="UP000198755">
    <property type="component" value="Unassembled WGS sequence"/>
</dbReference>
<name>A0A1I3XSP0_9HYPH</name>
<proteinExistence type="predicted"/>
<protein>
    <submittedName>
        <fullName evidence="1">Uncharacterized protein</fullName>
    </submittedName>
</protein>
<dbReference type="EMBL" id="FOSN01000004">
    <property type="protein sequence ID" value="SFK21996.1"/>
    <property type="molecule type" value="Genomic_DNA"/>
</dbReference>
<dbReference type="STRING" id="1612308.SAMN05444581_10424"/>
<keyword evidence="2" id="KW-1185">Reference proteome</keyword>
<gene>
    <name evidence="1" type="ORF">SAMN05444581_10424</name>
</gene>
<evidence type="ECO:0000313" key="2">
    <source>
        <dbReference type="Proteomes" id="UP000198755"/>
    </source>
</evidence>
<dbReference type="RefSeq" id="WP_139223530.1">
    <property type="nucleotide sequence ID" value="NZ_FOSN01000004.1"/>
</dbReference>
<reference evidence="1 2" key="1">
    <citation type="submission" date="2016-10" db="EMBL/GenBank/DDBJ databases">
        <authorList>
            <person name="de Groot N.N."/>
        </authorList>
    </citation>
    <scope>NUCLEOTIDE SEQUENCE [LARGE SCALE GENOMIC DNA]</scope>
    <source>
        <strain evidence="1 2">NE2</strain>
    </source>
</reference>
<sequence>MTKPPKNLVAVPASGKTEVLESDATFTVCAGSATAEAVARDLGKAVTPPEFVSETPPPWFDSGPMLLAANKRQQRDLANRPRNLEINAVRESYIREFMKDHPTLTQVELAERVRNAWPDECKKKRGKNLGKNLGVVTIVEIIRRVERADGWPRRRTKD</sequence>
<evidence type="ECO:0000313" key="1">
    <source>
        <dbReference type="EMBL" id="SFK21996.1"/>
    </source>
</evidence>